<feature type="transmembrane region" description="Helical" evidence="1">
    <location>
        <begin position="129"/>
        <end position="150"/>
    </location>
</feature>
<gene>
    <name evidence="2" type="ORF">CLV25_10788</name>
</gene>
<protein>
    <submittedName>
        <fullName evidence="2">Uncharacterized protein</fullName>
    </submittedName>
</protein>
<dbReference type="EMBL" id="SLWB01000007">
    <property type="protein sequence ID" value="TCN67629.1"/>
    <property type="molecule type" value="Genomic_DNA"/>
</dbReference>
<keyword evidence="3" id="KW-1185">Reference proteome</keyword>
<evidence type="ECO:0000313" key="3">
    <source>
        <dbReference type="Proteomes" id="UP000294830"/>
    </source>
</evidence>
<evidence type="ECO:0000313" key="2">
    <source>
        <dbReference type="EMBL" id="TCN67629.1"/>
    </source>
</evidence>
<sequence length="177" mass="20567">MLFLMLIAPSLICEMLPLNELDYKFSKSIVQSVFLLVISLWCYSIALFFRGYLGKNGLKQKTIVDSAFGVLLLFLLFYPLSRLYNTEVEAILPWWLLVGFQILLIALFLAMVFFGARTLVALRKKGRENIFDILSEMLNIIWFPIGIWWMQCRVNRYYSEKCEKQQVNESASSGCCM</sequence>
<feature type="transmembrane region" description="Helical" evidence="1">
    <location>
        <begin position="92"/>
        <end position="117"/>
    </location>
</feature>
<accession>A0A4R2ESY9</accession>
<proteinExistence type="predicted"/>
<keyword evidence="1" id="KW-1133">Transmembrane helix</keyword>
<evidence type="ECO:0000256" key="1">
    <source>
        <dbReference type="SAM" id="Phobius"/>
    </source>
</evidence>
<feature type="transmembrane region" description="Helical" evidence="1">
    <location>
        <begin position="29"/>
        <end position="50"/>
    </location>
</feature>
<dbReference type="AlphaFoldDB" id="A0A4R2ESY9"/>
<reference evidence="2 3" key="1">
    <citation type="submission" date="2019-03" db="EMBL/GenBank/DDBJ databases">
        <title>Genomic Encyclopedia of Archaeal and Bacterial Type Strains, Phase II (KMG-II): from individual species to whole genera.</title>
        <authorList>
            <person name="Goeker M."/>
        </authorList>
    </citation>
    <scope>NUCLEOTIDE SEQUENCE [LARGE SCALE GENOMIC DNA]</scope>
    <source>
        <strain evidence="2 3">RL-C</strain>
    </source>
</reference>
<comment type="caution">
    <text evidence="2">The sequence shown here is derived from an EMBL/GenBank/DDBJ whole genome shotgun (WGS) entry which is preliminary data.</text>
</comment>
<organism evidence="2 3">
    <name type="scientific">Acetobacteroides hydrogenigenes</name>
    <dbReference type="NCBI Taxonomy" id="979970"/>
    <lineage>
        <taxon>Bacteria</taxon>
        <taxon>Pseudomonadati</taxon>
        <taxon>Bacteroidota</taxon>
        <taxon>Bacteroidia</taxon>
        <taxon>Bacteroidales</taxon>
        <taxon>Rikenellaceae</taxon>
        <taxon>Acetobacteroides</taxon>
    </lineage>
</organism>
<feature type="transmembrane region" description="Helical" evidence="1">
    <location>
        <begin position="62"/>
        <end position="80"/>
    </location>
</feature>
<dbReference type="Proteomes" id="UP000294830">
    <property type="component" value="Unassembled WGS sequence"/>
</dbReference>
<keyword evidence="1" id="KW-0812">Transmembrane</keyword>
<name>A0A4R2ESY9_9BACT</name>
<keyword evidence="1" id="KW-0472">Membrane</keyword>